<proteinExistence type="predicted"/>
<evidence type="ECO:0000313" key="1">
    <source>
        <dbReference type="EMBL" id="MCG2432193.1"/>
    </source>
</evidence>
<sequence length="151" mass="17485">MSESVQSKTVCNFCKQAVSNENFLVVVEANSPSEFYDWKTTIVFYCGLHYMKSYANTKGINLESHSDFNEKTKSQGIGERPELIIDGKIRTDYLNLRQLSYNSRYDGYFSSKIGKTLRKGRLKDSKEYLSNIKGWIVPKLERENIQTSYSF</sequence>
<gene>
    <name evidence="1" type="ORF">K8344_13785</name>
</gene>
<name>A0A9X1U716_9FLAO</name>
<evidence type="ECO:0000313" key="2">
    <source>
        <dbReference type="Proteomes" id="UP001139462"/>
    </source>
</evidence>
<dbReference type="EMBL" id="JAIRBB010000035">
    <property type="protein sequence ID" value="MCG2432193.1"/>
    <property type="molecule type" value="Genomic_DNA"/>
</dbReference>
<reference evidence="1" key="1">
    <citation type="submission" date="2021-09" db="EMBL/GenBank/DDBJ databases">
        <title>Genome of Aequorivita sp. strain F64183.</title>
        <authorList>
            <person name="Wang Y."/>
        </authorList>
    </citation>
    <scope>NUCLEOTIDE SEQUENCE</scope>
    <source>
        <strain evidence="1">F64183</strain>
    </source>
</reference>
<keyword evidence="2" id="KW-1185">Reference proteome</keyword>
<comment type="caution">
    <text evidence="1">The sequence shown here is derived from an EMBL/GenBank/DDBJ whole genome shotgun (WGS) entry which is preliminary data.</text>
</comment>
<dbReference type="RefSeq" id="WP_237609260.1">
    <property type="nucleotide sequence ID" value="NZ_JAIRBB010000035.1"/>
</dbReference>
<accession>A0A9X1U716</accession>
<organism evidence="1 2">
    <name type="scientific">Aequorivita xiaoshiensis</name>
    <dbReference type="NCBI Taxonomy" id="2874476"/>
    <lineage>
        <taxon>Bacteria</taxon>
        <taxon>Pseudomonadati</taxon>
        <taxon>Bacteroidota</taxon>
        <taxon>Flavobacteriia</taxon>
        <taxon>Flavobacteriales</taxon>
        <taxon>Flavobacteriaceae</taxon>
        <taxon>Aequorivita</taxon>
    </lineage>
</organism>
<protein>
    <submittedName>
        <fullName evidence="1">Uncharacterized protein</fullName>
    </submittedName>
</protein>
<dbReference type="Proteomes" id="UP001139462">
    <property type="component" value="Unassembled WGS sequence"/>
</dbReference>
<dbReference type="AlphaFoldDB" id="A0A9X1U716"/>